<comment type="caution">
    <text evidence="5">The sequence shown here is derived from an EMBL/GenBank/DDBJ whole genome shotgun (WGS) entry which is preliminary data.</text>
</comment>
<evidence type="ECO:0000256" key="1">
    <source>
        <dbReference type="ARBA" id="ARBA00022448"/>
    </source>
</evidence>
<dbReference type="InterPro" id="IPR015854">
    <property type="entry name" value="ABC_transpr_LolD-like"/>
</dbReference>
<gene>
    <name evidence="5" type="ORF">K9B37_00810</name>
</gene>
<dbReference type="SUPFAM" id="SSF52540">
    <property type="entry name" value="P-loop containing nucleoside triphosphate hydrolases"/>
    <property type="match status" value="1"/>
</dbReference>
<dbReference type="PANTHER" id="PTHR24220">
    <property type="entry name" value="IMPORT ATP-BINDING PROTEIN"/>
    <property type="match status" value="1"/>
</dbReference>
<organism evidence="5 6">
    <name type="scientific">Microvirga puerhi</name>
    <dbReference type="NCBI Taxonomy" id="2876078"/>
    <lineage>
        <taxon>Bacteria</taxon>
        <taxon>Pseudomonadati</taxon>
        <taxon>Pseudomonadota</taxon>
        <taxon>Alphaproteobacteria</taxon>
        <taxon>Hyphomicrobiales</taxon>
        <taxon>Methylobacteriaceae</taxon>
        <taxon>Microvirga</taxon>
    </lineage>
</organism>
<evidence type="ECO:0000256" key="2">
    <source>
        <dbReference type="ARBA" id="ARBA00022741"/>
    </source>
</evidence>
<name>A0ABS7VIJ8_9HYPH</name>
<protein>
    <submittedName>
        <fullName evidence="5">ABC transporter ATP-binding protein</fullName>
    </submittedName>
</protein>
<dbReference type="Proteomes" id="UP000704176">
    <property type="component" value="Unassembled WGS sequence"/>
</dbReference>
<sequence length="227" mass="24437">MLGVVVRDVTVCVRGLAEPVIDLPSLSIAAGEKVAVTGPSGAGKTTLINVLTGLERPSKGQVLWSGTDIARLSEAQRDAWRARHVGIVFQDFHLFSGLSVRDNVLLPQQLRSFRLPPGSRERAESLLRRVGIERHDQRVETLSRGEMQRVAIARALQQEPGILVADEPTASLDTESAKGVISLLIDLSASLGTTLIVVTHDGNLAQAMDRTICLDRGRLVMPAARAA</sequence>
<keyword evidence="3 5" id="KW-0067">ATP-binding</keyword>
<evidence type="ECO:0000256" key="3">
    <source>
        <dbReference type="ARBA" id="ARBA00022840"/>
    </source>
</evidence>
<dbReference type="InterPro" id="IPR003593">
    <property type="entry name" value="AAA+_ATPase"/>
</dbReference>
<dbReference type="InterPro" id="IPR017911">
    <property type="entry name" value="MacB-like_ATP-bd"/>
</dbReference>
<dbReference type="EMBL" id="JAIRBM010000001">
    <property type="protein sequence ID" value="MBZ6074842.1"/>
    <property type="molecule type" value="Genomic_DNA"/>
</dbReference>
<proteinExistence type="predicted"/>
<dbReference type="SMART" id="SM00382">
    <property type="entry name" value="AAA"/>
    <property type="match status" value="1"/>
</dbReference>
<dbReference type="InterPro" id="IPR027417">
    <property type="entry name" value="P-loop_NTPase"/>
</dbReference>
<evidence type="ECO:0000313" key="6">
    <source>
        <dbReference type="Proteomes" id="UP000704176"/>
    </source>
</evidence>
<dbReference type="CDD" id="cd03255">
    <property type="entry name" value="ABC_MJ0796_LolCDE_FtsE"/>
    <property type="match status" value="1"/>
</dbReference>
<evidence type="ECO:0000259" key="4">
    <source>
        <dbReference type="PROSITE" id="PS50893"/>
    </source>
</evidence>
<evidence type="ECO:0000313" key="5">
    <source>
        <dbReference type="EMBL" id="MBZ6074842.1"/>
    </source>
</evidence>
<keyword evidence="2" id="KW-0547">Nucleotide-binding</keyword>
<dbReference type="GO" id="GO:0005524">
    <property type="term" value="F:ATP binding"/>
    <property type="evidence" value="ECO:0007669"/>
    <property type="project" value="UniProtKB-KW"/>
</dbReference>
<dbReference type="PROSITE" id="PS50893">
    <property type="entry name" value="ABC_TRANSPORTER_2"/>
    <property type="match status" value="1"/>
</dbReference>
<reference evidence="5 6" key="1">
    <citation type="submission" date="2021-09" db="EMBL/GenBank/DDBJ databases">
        <title>The complete genome sequence of a new microorganism.</title>
        <authorList>
            <person name="Zi Z."/>
        </authorList>
    </citation>
    <scope>NUCLEOTIDE SEQUENCE [LARGE SCALE GENOMIC DNA]</scope>
    <source>
        <strain evidence="5 6">WGZ8</strain>
    </source>
</reference>
<accession>A0ABS7VIJ8</accession>
<dbReference type="Gene3D" id="3.40.50.300">
    <property type="entry name" value="P-loop containing nucleotide triphosphate hydrolases"/>
    <property type="match status" value="1"/>
</dbReference>
<feature type="domain" description="ABC transporter" evidence="4">
    <location>
        <begin position="6"/>
        <end position="227"/>
    </location>
</feature>
<dbReference type="Pfam" id="PF00005">
    <property type="entry name" value="ABC_tran"/>
    <property type="match status" value="1"/>
</dbReference>
<dbReference type="InterPro" id="IPR003439">
    <property type="entry name" value="ABC_transporter-like_ATP-bd"/>
</dbReference>
<dbReference type="RefSeq" id="WP_224310899.1">
    <property type="nucleotide sequence ID" value="NZ_JAIRBM010000001.1"/>
</dbReference>
<keyword evidence="6" id="KW-1185">Reference proteome</keyword>
<keyword evidence="1" id="KW-0813">Transport</keyword>